<dbReference type="PANTHER" id="PTHR32208:SF21">
    <property type="entry name" value="LOW QUALITY PROTEIN: ALDEHYDE OXIDASE GLOX-LIKE"/>
    <property type="match status" value="1"/>
</dbReference>
<organism evidence="6 7">
    <name type="scientific">Tilletiaria anomala (strain ATCC 24038 / CBS 436.72 / UBC 951)</name>
    <dbReference type="NCBI Taxonomy" id="1037660"/>
    <lineage>
        <taxon>Eukaryota</taxon>
        <taxon>Fungi</taxon>
        <taxon>Dikarya</taxon>
        <taxon>Basidiomycota</taxon>
        <taxon>Ustilaginomycotina</taxon>
        <taxon>Exobasidiomycetes</taxon>
        <taxon>Georgefischeriales</taxon>
        <taxon>Tilletiariaceae</taxon>
        <taxon>Tilletiaria</taxon>
    </lineage>
</organism>
<keyword evidence="1" id="KW-0732">Signal</keyword>
<proteinExistence type="predicted"/>
<comment type="caution">
    <text evidence="6">The sequence shown here is derived from an EMBL/GenBank/DDBJ whole genome shotgun (WGS) entry which is preliminary data.</text>
</comment>
<dbReference type="InterPro" id="IPR009880">
    <property type="entry name" value="Glyoxal_oxidase_N"/>
</dbReference>
<dbReference type="InterPro" id="IPR011043">
    <property type="entry name" value="Gal_Oxase/kelch_b-propeller"/>
</dbReference>
<dbReference type="Gene3D" id="2.130.10.80">
    <property type="entry name" value="Galactose oxidase/kelch, beta-propeller"/>
    <property type="match status" value="1"/>
</dbReference>
<dbReference type="STRING" id="1037660.A0A066WP38"/>
<dbReference type="OrthoDB" id="2019572at2759"/>
<dbReference type="InterPro" id="IPR015202">
    <property type="entry name" value="GO-like_E_set"/>
</dbReference>
<evidence type="ECO:0000313" key="6">
    <source>
        <dbReference type="EMBL" id="KDN52350.1"/>
    </source>
</evidence>
<evidence type="ECO:0000259" key="5">
    <source>
        <dbReference type="Pfam" id="PF09118"/>
    </source>
</evidence>
<dbReference type="EMBL" id="JMSN01000011">
    <property type="protein sequence ID" value="KDN52350.1"/>
    <property type="molecule type" value="Genomic_DNA"/>
</dbReference>
<dbReference type="Gene3D" id="2.60.40.10">
    <property type="entry name" value="Immunoglobulins"/>
    <property type="match status" value="1"/>
</dbReference>
<dbReference type="InterPro" id="IPR006311">
    <property type="entry name" value="TAT_signal"/>
</dbReference>
<dbReference type="Pfam" id="PF09118">
    <property type="entry name" value="GO-like_E_set"/>
    <property type="match status" value="1"/>
</dbReference>
<reference evidence="6 7" key="1">
    <citation type="submission" date="2014-05" db="EMBL/GenBank/DDBJ databases">
        <title>Draft genome sequence of a rare smut relative, Tilletiaria anomala UBC 951.</title>
        <authorList>
            <consortium name="DOE Joint Genome Institute"/>
            <person name="Toome M."/>
            <person name="Kuo A."/>
            <person name="Henrissat B."/>
            <person name="Lipzen A."/>
            <person name="Tritt A."/>
            <person name="Yoshinaga Y."/>
            <person name="Zane M."/>
            <person name="Barry K."/>
            <person name="Grigoriev I.V."/>
            <person name="Spatafora J.W."/>
            <person name="Aimea M.C."/>
        </authorList>
    </citation>
    <scope>NUCLEOTIDE SEQUENCE [LARGE SCALE GENOMIC DNA]</scope>
    <source>
        <strain evidence="6 7">UBC 951</strain>
    </source>
</reference>
<dbReference type="InterPro" id="IPR013783">
    <property type="entry name" value="Ig-like_fold"/>
</dbReference>
<feature type="compositionally biased region" description="Polar residues" evidence="2">
    <location>
        <begin position="791"/>
        <end position="808"/>
    </location>
</feature>
<dbReference type="AlphaFoldDB" id="A0A066WP38"/>
<dbReference type="Proteomes" id="UP000027361">
    <property type="component" value="Unassembled WGS sequence"/>
</dbReference>
<evidence type="ECO:0000256" key="3">
    <source>
        <dbReference type="SAM" id="Phobius"/>
    </source>
</evidence>
<name>A0A066WP38_TILAU</name>
<gene>
    <name evidence="6" type="ORF">K437DRAFT_220877</name>
</gene>
<feature type="domain" description="Galactose oxidase-like Early set" evidence="5">
    <location>
        <begin position="521"/>
        <end position="630"/>
    </location>
</feature>
<feature type="region of interest" description="Disordered" evidence="2">
    <location>
        <begin position="866"/>
        <end position="897"/>
    </location>
</feature>
<evidence type="ECO:0000313" key="7">
    <source>
        <dbReference type="Proteomes" id="UP000027361"/>
    </source>
</evidence>
<feature type="domain" description="Glyoxal oxidase N-terminal" evidence="4">
    <location>
        <begin position="222"/>
        <end position="516"/>
    </location>
</feature>
<dbReference type="InterPro" id="IPR014756">
    <property type="entry name" value="Ig_E-set"/>
</dbReference>
<evidence type="ECO:0000256" key="2">
    <source>
        <dbReference type="SAM" id="MobiDB-lite"/>
    </source>
</evidence>
<feature type="compositionally biased region" description="Polar residues" evidence="2">
    <location>
        <begin position="867"/>
        <end position="897"/>
    </location>
</feature>
<keyword evidence="3" id="KW-0812">Transmembrane</keyword>
<evidence type="ECO:0000256" key="1">
    <source>
        <dbReference type="ARBA" id="ARBA00022729"/>
    </source>
</evidence>
<dbReference type="Pfam" id="PF07250">
    <property type="entry name" value="Glyoxal_oxid_N"/>
    <property type="match status" value="1"/>
</dbReference>
<dbReference type="InParanoid" id="A0A066WP38"/>
<feature type="transmembrane region" description="Helical" evidence="3">
    <location>
        <begin position="678"/>
        <end position="699"/>
    </location>
</feature>
<feature type="region of interest" description="Disordered" evidence="2">
    <location>
        <begin position="734"/>
        <end position="757"/>
    </location>
</feature>
<feature type="region of interest" description="Disordered" evidence="2">
    <location>
        <begin position="791"/>
        <end position="854"/>
    </location>
</feature>
<dbReference type="RefSeq" id="XP_013245198.1">
    <property type="nucleotide sequence ID" value="XM_013389744.1"/>
</dbReference>
<dbReference type="SUPFAM" id="SSF50965">
    <property type="entry name" value="Galactose oxidase, central domain"/>
    <property type="match status" value="1"/>
</dbReference>
<keyword evidence="3" id="KW-0472">Membrane</keyword>
<keyword evidence="3" id="KW-1133">Transmembrane helix</keyword>
<accession>A0A066WP38</accession>
<keyword evidence="7" id="KW-1185">Reference proteome</keyword>
<dbReference type="SUPFAM" id="SSF81296">
    <property type="entry name" value="E set domains"/>
    <property type="match status" value="1"/>
</dbReference>
<dbReference type="HOGENOM" id="CLU_009630_3_0_1"/>
<dbReference type="InterPro" id="IPR037293">
    <property type="entry name" value="Gal_Oxidase_central_sf"/>
</dbReference>
<dbReference type="CDD" id="cd02851">
    <property type="entry name" value="E_set_GO_C"/>
    <property type="match status" value="1"/>
</dbReference>
<evidence type="ECO:0000259" key="4">
    <source>
        <dbReference type="Pfam" id="PF07250"/>
    </source>
</evidence>
<protein>
    <submittedName>
        <fullName evidence="6">Copper radical oxidase</fullName>
    </submittedName>
</protein>
<dbReference type="GeneID" id="25262301"/>
<dbReference type="PANTHER" id="PTHR32208">
    <property type="entry name" value="SECRETED PROTEIN-RELATED"/>
    <property type="match status" value="1"/>
</dbReference>
<dbReference type="PROSITE" id="PS51318">
    <property type="entry name" value="TAT"/>
    <property type="match status" value="1"/>
</dbReference>
<sequence>MSRFASRKALGAGLAAAAAAIGLGAVPAAMAGRSPLSYETVVPNSLASAMMMGLINQDQVLILDKVEGNPTTLGNGRPVWGSIVNLTDNTVRSTDVQTNTFCASGATLPNGTWVVFGGNQAVSTGGVTATATNNAYKSVDGRQAIRLMDTINVQDSGLNWDDNQLLKMNSPRWYPGVEVIATGEVVIIGGAINGGFINRNYPNVDPAYETPTPNGGSITNLYVGGANPTYEYYPSRTNVTGPSTYLGMQISKFMINTSGLNMYPHTYLMPSGKIFMNANYSNILWEHNQNVETPLPDMPNRVIRVYPASAAVAMLPLLPSKNYQPTILFCGGTVLDESLWGSYTAPGTPILDVTASDDCSSITPENPDGSQTNQNFVTEDKMPEGRTMGQFIHLPTGQMLIVNGANKGTAGYGNVPWNTITYNGQTIYTEGFAQDPVYTPVLYDPSQPSGKRFTNKGFGSTNIARLYHSTAILLPDGSVLIGGSNPHVDVNQSMPTGTTPQGYNTTYELEKWYPDYYFKDRPAPQGMPAMIPFGGPSFNVTMDSKYMGTSANAKAAATKFMVIRPGFSTHAMNMGQRSLQLANTYVVNDDGSVTYTVNPMPTNPNLFVAGPALLFCTINGVPSLGKFISVGVDMAQVGNVPWKVQVGSALQPLAQPVNNSKYNVPIANDESSWSIGKIIAIAVAGAAAVLILALIIFFCRRRNKQGAALKTTKGAYSYANNPANVARAAAWAGPNGDSEYKPPTQPYAPTQPYNLPPRGSMGTFDSYRMGDMSGSANESREALGVYFDPQQTAGQGAASPYSQRTPLATPTPHSPRQGNYQQQGWGEHQAGDAGEYYHNSRTDHSIASHPSQVSSDYQAGRYYDYPSISSAPSSHQQYYNAPSSTGQYHQHNQQYAH</sequence>
<dbReference type="OMA" id="MINGAAN"/>
<feature type="compositionally biased region" description="Polar residues" evidence="2">
    <location>
        <begin position="814"/>
        <end position="824"/>
    </location>
</feature>